<protein>
    <submittedName>
        <fullName evidence="3">Uncharacterized protein DUF1992</fullName>
    </submittedName>
</protein>
<dbReference type="EMBL" id="PGEZ01000002">
    <property type="protein sequence ID" value="PJJ53422.1"/>
    <property type="molecule type" value="Genomic_DNA"/>
</dbReference>
<dbReference type="RefSeq" id="WP_211288155.1">
    <property type="nucleotide sequence ID" value="NZ_PGEZ01000002.1"/>
</dbReference>
<name>A0A2M9B668_9ACTN</name>
<comment type="caution">
    <text evidence="3">The sequence shown here is derived from an EMBL/GenBank/DDBJ whole genome shotgun (WGS) entry which is preliminary data.</text>
</comment>
<feature type="region of interest" description="Disordered" evidence="1">
    <location>
        <begin position="1"/>
        <end position="32"/>
    </location>
</feature>
<evidence type="ECO:0000259" key="2">
    <source>
        <dbReference type="Pfam" id="PF09350"/>
    </source>
</evidence>
<organism evidence="3 4">
    <name type="scientific">Mumia flava</name>
    <dbReference type="NCBI Taxonomy" id="1348852"/>
    <lineage>
        <taxon>Bacteria</taxon>
        <taxon>Bacillati</taxon>
        <taxon>Actinomycetota</taxon>
        <taxon>Actinomycetes</taxon>
        <taxon>Propionibacteriales</taxon>
        <taxon>Nocardioidaceae</taxon>
        <taxon>Mumia</taxon>
    </lineage>
</organism>
<feature type="compositionally biased region" description="Basic and acidic residues" evidence="1">
    <location>
        <begin position="1"/>
        <end position="22"/>
    </location>
</feature>
<evidence type="ECO:0000313" key="3">
    <source>
        <dbReference type="EMBL" id="PJJ53422.1"/>
    </source>
</evidence>
<accession>A0A2M9B668</accession>
<dbReference type="InterPro" id="IPR018961">
    <property type="entry name" value="DnaJ_homolog_subfam-C_membr-28"/>
</dbReference>
<dbReference type="Proteomes" id="UP000230842">
    <property type="component" value="Unassembled WGS sequence"/>
</dbReference>
<reference evidence="3 4" key="1">
    <citation type="submission" date="2017-11" db="EMBL/GenBank/DDBJ databases">
        <title>Genomic Encyclopedia of Archaeal and Bacterial Type Strains, Phase II (KMG-II): From Individual Species to Whole Genera.</title>
        <authorList>
            <person name="Goeker M."/>
        </authorList>
    </citation>
    <scope>NUCLEOTIDE SEQUENCE [LARGE SCALE GENOMIC DNA]</scope>
    <source>
        <strain evidence="3 4">DSM 27763</strain>
    </source>
</reference>
<dbReference type="AlphaFoldDB" id="A0A2M9B668"/>
<evidence type="ECO:0000256" key="1">
    <source>
        <dbReference type="SAM" id="MobiDB-lite"/>
    </source>
</evidence>
<proteinExistence type="predicted"/>
<keyword evidence="4" id="KW-1185">Reference proteome</keyword>
<gene>
    <name evidence="3" type="ORF">CLV56_2911</name>
</gene>
<feature type="domain" description="DnaJ homologue subfamily C member 28 conserved" evidence="2">
    <location>
        <begin position="45"/>
        <end position="110"/>
    </location>
</feature>
<dbReference type="Pfam" id="PF09350">
    <property type="entry name" value="DJC28_CD"/>
    <property type="match status" value="1"/>
</dbReference>
<evidence type="ECO:0000313" key="4">
    <source>
        <dbReference type="Proteomes" id="UP000230842"/>
    </source>
</evidence>
<sequence>MSDDHDRSNHDRTPADRPQADRRRGRQRSGWVDPDQVRVDEVLYVDRQIRAAMDRGEFDDLPLAGKPIPGIDDDRSPDWWVRRLVERERITGVLPEALQLRKDDAALDGSLDRLGSAAQVRDAVDAFNRRVVEARRQLRGGPPVVTATRDVDDEVARWDERRRRRRAG</sequence>